<dbReference type="NCBIfam" id="NF047360">
    <property type="entry name" value="tail_chap_PVL"/>
    <property type="match status" value="1"/>
</dbReference>
<protein>
    <submittedName>
        <fullName evidence="1">Uncharacterized protein</fullName>
    </submittedName>
</protein>
<comment type="caution">
    <text evidence="1">The sequence shown here is derived from an EMBL/GenBank/DDBJ whole genome shotgun (WGS) entry which is preliminary data.</text>
</comment>
<sequence length="100" mass="11182">MQITLNLPGGTKTFTSPVPTVKTYDSFLKMRKKVNVANVGENPRELKRLIKFITKEVFKNQFTVRQFYQGVPLNELALVCLEAINEIDAHAAGLDVKMGG</sequence>
<proteinExistence type="predicted"/>
<evidence type="ECO:0000313" key="1">
    <source>
        <dbReference type="EMBL" id="MDQ0257941.1"/>
    </source>
</evidence>
<dbReference type="Pfam" id="PF23857">
    <property type="entry name" value="Phage_TAC_19"/>
    <property type="match status" value="1"/>
</dbReference>
<accession>A0ABU0A372</accession>
<dbReference type="Proteomes" id="UP001230005">
    <property type="component" value="Unassembled WGS sequence"/>
</dbReference>
<name>A0ABU0A372_9BACI</name>
<evidence type="ECO:0000313" key="2">
    <source>
        <dbReference type="Proteomes" id="UP001230005"/>
    </source>
</evidence>
<dbReference type="InterPro" id="IPR057006">
    <property type="entry name" value="Phage_TAC_19"/>
</dbReference>
<keyword evidence="2" id="KW-1185">Reference proteome</keyword>
<dbReference type="EMBL" id="JAUSUG010000038">
    <property type="protein sequence ID" value="MDQ0257941.1"/>
    <property type="molecule type" value="Genomic_DNA"/>
</dbReference>
<reference evidence="1 2" key="1">
    <citation type="submission" date="2023-07" db="EMBL/GenBank/DDBJ databases">
        <title>Genomic Encyclopedia of Type Strains, Phase IV (KMG-IV): sequencing the most valuable type-strain genomes for metagenomic binning, comparative biology and taxonomic classification.</title>
        <authorList>
            <person name="Goeker M."/>
        </authorList>
    </citation>
    <scope>NUCLEOTIDE SEQUENCE [LARGE SCALE GENOMIC DNA]</scope>
    <source>
        <strain evidence="1 2">DSM 9768</strain>
    </source>
</reference>
<organism evidence="1 2">
    <name type="scientific">Evansella vedderi</name>
    <dbReference type="NCBI Taxonomy" id="38282"/>
    <lineage>
        <taxon>Bacteria</taxon>
        <taxon>Bacillati</taxon>
        <taxon>Bacillota</taxon>
        <taxon>Bacilli</taxon>
        <taxon>Bacillales</taxon>
        <taxon>Bacillaceae</taxon>
        <taxon>Evansella</taxon>
    </lineage>
</organism>
<gene>
    <name evidence="1" type="ORF">J2S74_005404</name>
</gene>